<dbReference type="PANTHER" id="PTHR32089:SF112">
    <property type="entry name" value="LYSOZYME-LIKE PROTEIN-RELATED"/>
    <property type="match status" value="1"/>
</dbReference>
<dbReference type="AlphaFoldDB" id="A0A0S2TH84"/>
<feature type="domain" description="Methyl-accepting transducer" evidence="6">
    <location>
        <begin position="409"/>
        <end position="645"/>
    </location>
</feature>
<evidence type="ECO:0000256" key="4">
    <source>
        <dbReference type="PROSITE-ProRule" id="PRU00284"/>
    </source>
</evidence>
<keyword evidence="5" id="KW-1133">Transmembrane helix</keyword>
<evidence type="ECO:0000256" key="3">
    <source>
        <dbReference type="ARBA" id="ARBA00029447"/>
    </source>
</evidence>
<evidence type="ECO:0000256" key="5">
    <source>
        <dbReference type="SAM" id="Phobius"/>
    </source>
</evidence>
<dbReference type="Pfam" id="PF00672">
    <property type="entry name" value="HAMP"/>
    <property type="match status" value="1"/>
</dbReference>
<evidence type="ECO:0000256" key="2">
    <source>
        <dbReference type="ARBA" id="ARBA00023224"/>
    </source>
</evidence>
<dbReference type="EMBL" id="CP013099">
    <property type="protein sequence ID" value="ALP54511.1"/>
    <property type="molecule type" value="Genomic_DNA"/>
</dbReference>
<keyword evidence="5" id="KW-0472">Membrane</keyword>
<dbReference type="CDD" id="cd06225">
    <property type="entry name" value="HAMP"/>
    <property type="match status" value="1"/>
</dbReference>
<keyword evidence="5" id="KW-0812">Transmembrane</keyword>
<dbReference type="Pfam" id="PF00015">
    <property type="entry name" value="MCPsignal"/>
    <property type="match status" value="1"/>
</dbReference>
<dbReference type="GO" id="GO:0016020">
    <property type="term" value="C:membrane"/>
    <property type="evidence" value="ECO:0007669"/>
    <property type="project" value="UniProtKB-SubCell"/>
</dbReference>
<dbReference type="SMART" id="SM00283">
    <property type="entry name" value="MA"/>
    <property type="match status" value="1"/>
</dbReference>
<feature type="domain" description="HAMP" evidence="7">
    <location>
        <begin position="350"/>
        <end position="404"/>
    </location>
</feature>
<dbReference type="GO" id="GO:0006935">
    <property type="term" value="P:chemotaxis"/>
    <property type="evidence" value="ECO:0007669"/>
    <property type="project" value="InterPro"/>
</dbReference>
<keyword evidence="2 4" id="KW-0807">Transducer</keyword>
<evidence type="ECO:0000313" key="9">
    <source>
        <dbReference type="Proteomes" id="UP000055136"/>
    </source>
</evidence>
<organism evidence="8 9">
    <name type="scientific">Candidatus Tenderia electrophaga</name>
    <dbReference type="NCBI Taxonomy" id="1748243"/>
    <lineage>
        <taxon>Bacteria</taxon>
        <taxon>Pseudomonadati</taxon>
        <taxon>Pseudomonadota</taxon>
        <taxon>Gammaproteobacteria</taxon>
        <taxon>Candidatus Tenderiales</taxon>
        <taxon>Candidatus Tenderiaceae</taxon>
        <taxon>Candidatus Tenderia</taxon>
    </lineage>
</organism>
<dbReference type="FunFam" id="1.10.287.950:FF:000001">
    <property type="entry name" value="Methyl-accepting chemotaxis sensory transducer"/>
    <property type="match status" value="1"/>
</dbReference>
<dbReference type="InterPro" id="IPR007891">
    <property type="entry name" value="CHASE3"/>
</dbReference>
<dbReference type="PROSITE" id="PS50885">
    <property type="entry name" value="HAMP"/>
    <property type="match status" value="1"/>
</dbReference>
<reference evidence="8" key="1">
    <citation type="submission" date="2015-10" db="EMBL/GenBank/DDBJ databases">
        <title>Description of Candidatus Tenderia electrophaga gen. nov, sp. nov., an Uncultivated Electroautotroph from a Biocathode Enrichment.</title>
        <authorList>
            <person name="Eddie B.J."/>
            <person name="Malanoski A.P."/>
            <person name="Wang Z."/>
            <person name="Hall R.J."/>
            <person name="Oh S.D."/>
            <person name="Heiner C."/>
            <person name="Lin B."/>
            <person name="Strycharz-Glaven S.M."/>
        </authorList>
    </citation>
    <scope>NUCLEOTIDE SEQUENCE [LARGE SCALE GENOMIC DNA]</scope>
    <source>
        <strain evidence="8">NRL1</strain>
    </source>
</reference>
<dbReference type="InterPro" id="IPR004089">
    <property type="entry name" value="MCPsignal_dom"/>
</dbReference>
<evidence type="ECO:0000256" key="1">
    <source>
        <dbReference type="ARBA" id="ARBA00004370"/>
    </source>
</evidence>
<dbReference type="CDD" id="cd11386">
    <property type="entry name" value="MCP_signal"/>
    <property type="match status" value="1"/>
</dbReference>
<dbReference type="SMART" id="SM00304">
    <property type="entry name" value="HAMP"/>
    <property type="match status" value="1"/>
</dbReference>
<evidence type="ECO:0008006" key="10">
    <source>
        <dbReference type="Google" id="ProtNLM"/>
    </source>
</evidence>
<keyword evidence="9" id="KW-1185">Reference proteome</keyword>
<dbReference type="InterPro" id="IPR003660">
    <property type="entry name" value="HAMP_dom"/>
</dbReference>
<comment type="similarity">
    <text evidence="3">Belongs to the methyl-accepting chemotaxis (MCP) protein family.</text>
</comment>
<dbReference type="Pfam" id="PF05227">
    <property type="entry name" value="CHASE3"/>
    <property type="match status" value="2"/>
</dbReference>
<dbReference type="STRING" id="1748243.Tel_15890"/>
<accession>A0A0S2TH84</accession>
<evidence type="ECO:0000259" key="6">
    <source>
        <dbReference type="PROSITE" id="PS50111"/>
    </source>
</evidence>
<dbReference type="Gene3D" id="1.10.287.950">
    <property type="entry name" value="Methyl-accepting chemotaxis protein"/>
    <property type="match status" value="1"/>
</dbReference>
<dbReference type="InterPro" id="IPR004090">
    <property type="entry name" value="Chemotax_Me-accpt_rcpt"/>
</dbReference>
<name>A0A0S2TH84_9GAMM</name>
<dbReference type="PANTHER" id="PTHR32089">
    <property type="entry name" value="METHYL-ACCEPTING CHEMOTAXIS PROTEIN MCPB"/>
    <property type="match status" value="1"/>
</dbReference>
<feature type="transmembrane region" description="Helical" evidence="5">
    <location>
        <begin position="324"/>
        <end position="353"/>
    </location>
</feature>
<evidence type="ECO:0000259" key="7">
    <source>
        <dbReference type="PROSITE" id="PS50885"/>
    </source>
</evidence>
<dbReference type="Proteomes" id="UP000055136">
    <property type="component" value="Chromosome"/>
</dbReference>
<evidence type="ECO:0000313" key="8">
    <source>
        <dbReference type="EMBL" id="ALP54511.1"/>
    </source>
</evidence>
<dbReference type="SUPFAM" id="SSF58104">
    <property type="entry name" value="Methyl-accepting chemotaxis protein (MCP) signaling domain"/>
    <property type="match status" value="1"/>
</dbReference>
<dbReference type="CDD" id="cd19410">
    <property type="entry name" value="HK9-like_sensor"/>
    <property type="match status" value="2"/>
</dbReference>
<comment type="subcellular location">
    <subcellularLocation>
        <location evidence="1">Membrane</location>
    </subcellularLocation>
</comment>
<sequence length="681" mass="73482">MCEVFMNVLNRMKLSIKLGGGFAVILLLMAVVSSVVFVSVNSLVKSSKWVNHTYEVIRNAESVGAAMVDMETGLRGFMITGEHEYLEPYHAGQKVFDELIIKGQELTSDNPAQVARWKEVAAMKGRWLAEVAEPEIAARREVTEGVEARAHFKEISSRTVGKEIFDSIREALGVLERKFGDSERGQFLVAVTTLDLVNMETGQRGFLLSGKEESLEPYIKGNKSFKAHLADLRRAVRGTAVTDADVQRVEDRVDAWMEKAADPEIEARRAMNQHDASIEDIAHMMKTGKGKTIMDGLRVKLQDLIDAEEVLIGVRTQDQEETSMFATSVTVIGTVLAIVVGLVVATIVIRGIYGPLNATNKMLKDIAEGEGDLTKRIPVNTQDEIGDMGNNFNQFLDKLQGLIREISGATVQLASASEEMAATTEQTSTGVENQKMMTTQVASAITEMTATAQEVAQSAEQASTAAGEANNEAQAGNQVVSSTVSAIELLAKEVESSAGVISQLKDDSENIGTVLDVIKDIADQTNLLALNAAIEAARAGEMGRGFAVVADEVRTLAQRTQESTQEIETLIAALQNGAENAVYSMEQSKGRASETVSKAQEAGASLNSITTAVDTILKMNTQIATASEEQTAVAEEINRSVVNIQSISEQTSTGSQQISISSNELARLSEQLRGLVGQFKV</sequence>
<dbReference type="KEGG" id="tee:Tel_15890"/>
<gene>
    <name evidence="8" type="ORF">Tel_15890</name>
</gene>
<dbReference type="PROSITE" id="PS50111">
    <property type="entry name" value="CHEMOTAXIS_TRANSDUC_2"/>
    <property type="match status" value="1"/>
</dbReference>
<protein>
    <recommendedName>
        <fullName evidence="10">Chemotaxis protein</fullName>
    </recommendedName>
</protein>
<dbReference type="GO" id="GO:0007165">
    <property type="term" value="P:signal transduction"/>
    <property type="evidence" value="ECO:0007669"/>
    <property type="project" value="UniProtKB-KW"/>
</dbReference>
<dbReference type="PRINTS" id="PR00260">
    <property type="entry name" value="CHEMTRNSDUCR"/>
</dbReference>
<dbReference type="GO" id="GO:0004888">
    <property type="term" value="F:transmembrane signaling receptor activity"/>
    <property type="evidence" value="ECO:0007669"/>
    <property type="project" value="InterPro"/>
</dbReference>
<proteinExistence type="inferred from homology"/>